<dbReference type="InterPro" id="IPR029055">
    <property type="entry name" value="Ntn_hydrolases_N"/>
</dbReference>
<organism evidence="2 3">
    <name type="scientific">Roseibium limicola</name>
    <dbReference type="NCBI Taxonomy" id="2816037"/>
    <lineage>
        <taxon>Bacteria</taxon>
        <taxon>Pseudomonadati</taxon>
        <taxon>Pseudomonadota</taxon>
        <taxon>Alphaproteobacteria</taxon>
        <taxon>Hyphomicrobiales</taxon>
        <taxon>Stappiaceae</taxon>
        <taxon>Roseibium</taxon>
    </lineage>
</organism>
<comment type="caution">
    <text evidence="2">The sequence shown here is derived from an EMBL/GenBank/DDBJ whole genome shotgun (WGS) entry which is preliminary data.</text>
</comment>
<gene>
    <name evidence="2" type="ORF">J0X15_17395</name>
</gene>
<name>A0A939EQC6_9HYPH</name>
<feature type="region of interest" description="Disordered" evidence="1">
    <location>
        <begin position="511"/>
        <end position="531"/>
    </location>
</feature>
<dbReference type="InterPro" id="IPR043137">
    <property type="entry name" value="GGT_ssub_C"/>
</dbReference>
<dbReference type="InterPro" id="IPR043138">
    <property type="entry name" value="GGT_lsub"/>
</dbReference>
<dbReference type="SUPFAM" id="SSF56235">
    <property type="entry name" value="N-terminal nucleophile aminohydrolases (Ntn hydrolases)"/>
    <property type="match status" value="1"/>
</dbReference>
<dbReference type="PRINTS" id="PR01210">
    <property type="entry name" value="GGTRANSPTASE"/>
</dbReference>
<dbReference type="Gene3D" id="3.60.20.40">
    <property type="match status" value="1"/>
</dbReference>
<dbReference type="InterPro" id="IPR052896">
    <property type="entry name" value="GGT-like_enzyme"/>
</dbReference>
<evidence type="ECO:0000313" key="3">
    <source>
        <dbReference type="Proteomes" id="UP000664779"/>
    </source>
</evidence>
<evidence type="ECO:0000256" key="1">
    <source>
        <dbReference type="SAM" id="MobiDB-lite"/>
    </source>
</evidence>
<dbReference type="EMBL" id="JAFLNF010000008">
    <property type="protein sequence ID" value="MBO0347005.1"/>
    <property type="molecule type" value="Genomic_DNA"/>
</dbReference>
<dbReference type="RefSeq" id="WP_206943484.1">
    <property type="nucleotide sequence ID" value="NZ_JAFLNF010000008.1"/>
</dbReference>
<accession>A0A939EQC6</accession>
<reference evidence="2" key="1">
    <citation type="submission" date="2021-03" db="EMBL/GenBank/DDBJ databases">
        <title>Roseibium sp. CAU 1637 isolated from Incheon.</title>
        <authorList>
            <person name="Kim W."/>
        </authorList>
    </citation>
    <scope>NUCLEOTIDE SEQUENCE</scope>
    <source>
        <strain evidence="2">CAU 1637</strain>
    </source>
</reference>
<proteinExistence type="predicted"/>
<dbReference type="PANTHER" id="PTHR43881">
    <property type="entry name" value="GAMMA-GLUTAMYLTRANSPEPTIDASE (AFU_ORTHOLOGUE AFUA_4G13580)"/>
    <property type="match status" value="1"/>
</dbReference>
<sequence length="531" mass="56675">MDTITSSGGMVVAPHKAAAQAGADILSEGGSALEAMIAAASTIAVVYPHMNSIGGDGFWLMSEPGKAPKVLMACGSAGSNATVETYHRAGHETVPTRGPLAALTVAGTIGGWAKAKEAAQSIGAGKIPNRVLLENAVRYAKEGITVTRSQAGLTASKFEELKDQPGFADVYLKDGKAPNEGDTLRQERLADTLEHLGAEGFDEFYRGDVGAAIAEDLERIGSPVTKKDLERFEAVFKEPLKAELSCGTIYNAPPPTQGLASLIILGLYDRLGLKPGEGFDLVHGAVEATKRAFLVRDRIVTDPNRLPESPRDFLTSEWLDKEAGEISMKRAAAWPQVQKPGDTIWMGAVDAKGVAVSFIQSTYWEFGSGCVLPKTGIIWQNRGASFSLHPDALNVLEPGRQPFHTLNPAMARLKDGRTITYGTMGGEGQPQTQAAIFIRHVLNKMPVGEAIDAPRWLLGRTWGEDTTALRLEGRFDPDLVRALERSGHEAIQISDDYSDMMGHAGMISRNARGGLEGAHDPRADGGAAVAR</sequence>
<dbReference type="Proteomes" id="UP000664779">
    <property type="component" value="Unassembled WGS sequence"/>
</dbReference>
<dbReference type="PANTHER" id="PTHR43881:SF5">
    <property type="entry name" value="GAMMA-GLUTAMYLTRANSPEPTIDASE"/>
    <property type="match status" value="1"/>
</dbReference>
<keyword evidence="3" id="KW-1185">Reference proteome</keyword>
<evidence type="ECO:0000313" key="2">
    <source>
        <dbReference type="EMBL" id="MBO0347005.1"/>
    </source>
</evidence>
<dbReference type="AlphaFoldDB" id="A0A939EQC6"/>
<dbReference type="Gene3D" id="1.10.246.130">
    <property type="match status" value="1"/>
</dbReference>
<protein>
    <submittedName>
        <fullName evidence="2">Gamma-glutamyltransferase family protein</fullName>
    </submittedName>
</protein>
<dbReference type="Pfam" id="PF01019">
    <property type="entry name" value="G_glu_transpept"/>
    <property type="match status" value="1"/>
</dbReference>